<reference evidence="1" key="1">
    <citation type="submission" date="2021-05" db="UniProtKB">
        <authorList>
            <consortium name="EnsemblPlants"/>
        </authorList>
    </citation>
    <scope>IDENTIFICATION</scope>
    <source>
        <strain evidence="1">subsp. malaccensis</strain>
    </source>
</reference>
<sequence>MYISEEGGSEEGNWTWVDPQRMRISENGIPSCC</sequence>
<dbReference type="AlphaFoldDB" id="A0A804IHS1"/>
<dbReference type="Gramene" id="Ma03_t29630.1">
    <property type="protein sequence ID" value="Ma03_p29630.1"/>
    <property type="gene ID" value="Ma03_g29630"/>
</dbReference>
<name>A0A804IHS1_MUSAM</name>
<dbReference type="EnsemblPlants" id="Ma03_t29630.1">
    <property type="protein sequence ID" value="Ma03_p29630.1"/>
    <property type="gene ID" value="Ma03_g29630"/>
</dbReference>
<dbReference type="InParanoid" id="A0A804IHS1"/>
<organism evidence="1 2">
    <name type="scientific">Musa acuminata subsp. malaccensis</name>
    <name type="common">Wild banana</name>
    <name type="synonym">Musa malaccensis</name>
    <dbReference type="NCBI Taxonomy" id="214687"/>
    <lineage>
        <taxon>Eukaryota</taxon>
        <taxon>Viridiplantae</taxon>
        <taxon>Streptophyta</taxon>
        <taxon>Embryophyta</taxon>
        <taxon>Tracheophyta</taxon>
        <taxon>Spermatophyta</taxon>
        <taxon>Magnoliopsida</taxon>
        <taxon>Liliopsida</taxon>
        <taxon>Zingiberales</taxon>
        <taxon>Musaceae</taxon>
        <taxon>Musa</taxon>
    </lineage>
</organism>
<accession>A0A804IHS1</accession>
<proteinExistence type="predicted"/>
<keyword evidence="2" id="KW-1185">Reference proteome</keyword>
<evidence type="ECO:0000313" key="2">
    <source>
        <dbReference type="Proteomes" id="UP000012960"/>
    </source>
</evidence>
<dbReference type="Proteomes" id="UP000012960">
    <property type="component" value="Unplaced"/>
</dbReference>
<evidence type="ECO:0000313" key="1">
    <source>
        <dbReference type="EnsemblPlants" id="Ma03_p29630.1"/>
    </source>
</evidence>
<protein>
    <submittedName>
        <fullName evidence="1">Uncharacterized protein</fullName>
    </submittedName>
</protein>